<proteinExistence type="predicted"/>
<keyword evidence="1" id="KW-0472">Membrane</keyword>
<dbReference type="Proteomes" id="UP001143304">
    <property type="component" value="Unassembled WGS sequence"/>
</dbReference>
<dbReference type="Pfam" id="PF07963">
    <property type="entry name" value="N_methyl"/>
    <property type="match status" value="1"/>
</dbReference>
<comment type="caution">
    <text evidence="2">The sequence shown here is derived from an EMBL/GenBank/DDBJ whole genome shotgun (WGS) entry which is preliminary data.</text>
</comment>
<evidence type="ECO:0000313" key="3">
    <source>
        <dbReference type="Proteomes" id="UP001143304"/>
    </source>
</evidence>
<dbReference type="EMBL" id="SHNO01000001">
    <property type="protein sequence ID" value="MCX2977562.1"/>
    <property type="molecule type" value="Genomic_DNA"/>
</dbReference>
<dbReference type="PROSITE" id="PS00409">
    <property type="entry name" value="PROKAR_NTER_METHYL"/>
    <property type="match status" value="1"/>
</dbReference>
<evidence type="ECO:0000313" key="2">
    <source>
        <dbReference type="EMBL" id="MCX2977562.1"/>
    </source>
</evidence>
<feature type="transmembrane region" description="Helical" evidence="1">
    <location>
        <begin position="16"/>
        <end position="37"/>
    </location>
</feature>
<gene>
    <name evidence="2" type="ORF">EYC82_09375</name>
</gene>
<dbReference type="InterPro" id="IPR012902">
    <property type="entry name" value="N_methyl_site"/>
</dbReference>
<accession>A0ABT3T5K0</accession>
<dbReference type="RefSeq" id="WP_279249276.1">
    <property type="nucleotide sequence ID" value="NZ_SHNO01000001.1"/>
</dbReference>
<keyword evidence="3" id="KW-1185">Reference proteome</keyword>
<reference evidence="2" key="1">
    <citation type="submission" date="2019-02" db="EMBL/GenBank/DDBJ databases">
        <authorList>
            <person name="Li S.-H."/>
        </authorList>
    </citation>
    <scope>NUCLEOTIDE SEQUENCE</scope>
    <source>
        <strain evidence="2">IMCC11814</strain>
    </source>
</reference>
<keyword evidence="1" id="KW-1133">Transmembrane helix</keyword>
<sequence length="134" mass="14249">MLSTRRGQTSEASGRGFSLLEMLVALVILGLALGALYRGAAGATRNVGADEKYAYGVELARSVLADHGRVPEAGINVGGETDGEYRWYARSSPVFLVGQNAAAPLHEIEVGVNWMDGLRRRAIVLHSVVEAEAP</sequence>
<protein>
    <submittedName>
        <fullName evidence="2">Prepilin-type N-terminal cleavage/methylation domain-containing protein</fullName>
    </submittedName>
</protein>
<name>A0ABT3T5K0_9GAMM</name>
<dbReference type="NCBIfam" id="TIGR02532">
    <property type="entry name" value="IV_pilin_GFxxxE"/>
    <property type="match status" value="1"/>
</dbReference>
<organism evidence="2 3">
    <name type="scientific">Candidatus Marimicrobium litorale</name>
    <dbReference type="NCBI Taxonomy" id="2518991"/>
    <lineage>
        <taxon>Bacteria</taxon>
        <taxon>Pseudomonadati</taxon>
        <taxon>Pseudomonadota</taxon>
        <taxon>Gammaproteobacteria</taxon>
        <taxon>Cellvibrionales</taxon>
        <taxon>Halieaceae</taxon>
        <taxon>Marimicrobium</taxon>
    </lineage>
</organism>
<keyword evidence="1" id="KW-0812">Transmembrane</keyword>
<evidence type="ECO:0000256" key="1">
    <source>
        <dbReference type="SAM" id="Phobius"/>
    </source>
</evidence>